<dbReference type="Gene3D" id="1.25.40.20">
    <property type="entry name" value="Ankyrin repeat-containing domain"/>
    <property type="match status" value="4"/>
</dbReference>
<dbReference type="EMBL" id="QYYH01000039">
    <property type="protein sequence ID" value="RJY17554.1"/>
    <property type="molecule type" value="Genomic_DNA"/>
</dbReference>
<evidence type="ECO:0000313" key="4">
    <source>
        <dbReference type="EMBL" id="RJY17554.1"/>
    </source>
</evidence>
<dbReference type="PROSITE" id="PS50297">
    <property type="entry name" value="ANK_REP_REGION"/>
    <property type="match status" value="1"/>
</dbReference>
<dbReference type="AlphaFoldDB" id="A0A3A6U0Q5"/>
<name>A0A3A6U0Q5_9GAMM</name>
<proteinExistence type="predicted"/>
<evidence type="ECO:0000313" key="5">
    <source>
        <dbReference type="Proteomes" id="UP000273022"/>
    </source>
</evidence>
<dbReference type="SUPFAM" id="SSF48403">
    <property type="entry name" value="Ankyrin repeat"/>
    <property type="match status" value="2"/>
</dbReference>
<organism evidence="4 5">
    <name type="scientific">Parashewanella spongiae</name>
    <dbReference type="NCBI Taxonomy" id="342950"/>
    <lineage>
        <taxon>Bacteria</taxon>
        <taxon>Pseudomonadati</taxon>
        <taxon>Pseudomonadota</taxon>
        <taxon>Gammaproteobacteria</taxon>
        <taxon>Alteromonadales</taxon>
        <taxon>Shewanellaceae</taxon>
        <taxon>Parashewanella</taxon>
    </lineage>
</organism>
<dbReference type="OrthoDB" id="5649951at2"/>
<reference evidence="4 5" key="1">
    <citation type="submission" date="2018-09" db="EMBL/GenBank/DDBJ databases">
        <title>Phylogeny of the Shewanellaceae, and recommendation for two new genera, Pseudoshewanella and Parashewanella.</title>
        <authorList>
            <person name="Wang G."/>
        </authorList>
    </citation>
    <scope>NUCLEOTIDE SEQUENCE [LARGE SCALE GENOMIC DNA]</scope>
    <source>
        <strain evidence="4 5">KCTC 22492</strain>
    </source>
</reference>
<comment type="caution">
    <text evidence="4">The sequence shown here is derived from an EMBL/GenBank/DDBJ whole genome shotgun (WGS) entry which is preliminary data.</text>
</comment>
<evidence type="ECO:0000256" key="1">
    <source>
        <dbReference type="ARBA" id="ARBA00022737"/>
    </source>
</evidence>
<evidence type="ECO:0000256" key="3">
    <source>
        <dbReference type="PROSITE-ProRule" id="PRU00023"/>
    </source>
</evidence>
<accession>A0A3A6U0Q5</accession>
<feature type="repeat" description="ANK" evidence="3">
    <location>
        <begin position="1037"/>
        <end position="1069"/>
    </location>
</feature>
<dbReference type="PROSITE" id="PS50088">
    <property type="entry name" value="ANK_REPEAT"/>
    <property type="match status" value="1"/>
</dbReference>
<keyword evidence="5" id="KW-1185">Reference proteome</keyword>
<dbReference type="SMART" id="SM00248">
    <property type="entry name" value="ANK"/>
    <property type="match status" value="12"/>
</dbReference>
<dbReference type="PANTHER" id="PTHR24198">
    <property type="entry name" value="ANKYRIN REPEAT AND PROTEIN KINASE DOMAIN-CONTAINING PROTEIN"/>
    <property type="match status" value="1"/>
</dbReference>
<dbReference type="Pfam" id="PF12796">
    <property type="entry name" value="Ank_2"/>
    <property type="match status" value="4"/>
</dbReference>
<dbReference type="RefSeq" id="WP_121853140.1">
    <property type="nucleotide sequence ID" value="NZ_CP037952.1"/>
</dbReference>
<keyword evidence="2 3" id="KW-0040">ANK repeat</keyword>
<keyword evidence="1" id="KW-0677">Repeat</keyword>
<dbReference type="InterPro" id="IPR036770">
    <property type="entry name" value="Ankyrin_rpt-contain_sf"/>
</dbReference>
<sequence length="1165" mass="131437">MFESSSTSQNLALAESSTTNPLNQAIIPFSEPSQQFITSLPSELQQLAIEHQPDQHTLTHQIKQITLLEDLIKDTSIPEAIRVIAIKQHQVTIHHQTGLTQHQTTMAILTLVMEKSGLLKNAQAVIRVLLFNEIELYFQSHSITQSKQAAVIQLFNTACTWLGLPPKAEAYTLTLTAEQLDSFQAQLNTNLPIKSIIKAIADEFAKQLVIPDNLTPSLPDNLCILFTKNTSTLDLIEVHLSSTTIDSLTRLQNDIFSGLCDILLITKDTTQLPLCPTTYPRPLAQPIVETTTHESFTHNNRGTTSERVQIQHREFVDSQTGDRTSASLSVSVRQSVQYQDGEAVIEEEVVTRSKITTSLRTPALEETKDELLGAFSGSTNTLVMLDSEQQVYIMEDSQRRELFAQDLANIEFNGMKKEARRVIIHHLFIKTKCFEDLWSIITTLMTHTFISDNRAQKRLQVKRILKLEAKTLKSKDPTYYSKFEPLLLSINKPESLLLLCEVISYKPLKKLVNKEEIIAIAKTVIPSNNKEALNILLALKINLNFKINQVPVLFYLIRQKHFELAEQQIKRDETIIEATDPNQNNIIHLLASCREFVPPELMTYILFNTKTDVNSVNRFGRTAVHLAVMSENSATINLLLTHPLIDSNISDSFGMTPLLIAIQKDSCLHDLISHEGIQTELSISSQFKYLENEESADENSSAEDKLTPTVNPFIYAIEKHKATAFLALIERAPNLKNTQISEYGSLLHHAIHMGSLEIAQALIKRDKQLINTQNKFGDTPLFFAIKNKKHLFYRTLLTTEYDKSIPAKDGSSLLVIAAYYGLYEMVNTVSKTHPELLTHANDAGFTPFLAACRTGKTQCIEYLSNRIDVLAHRSVAGENGLHLAIKYGHVSACKKLLALSVQWPKLTIMDKGAQKEISLIGFSIFHNQHHILNLLIRLGSKANPNHVLISINQNSPDCFKILLATPYIVQTIDQAKTSKGLTAVHLAAQLNRLDMIKQLKQRHLPLDEKVKFPADFQIPKPLCCEQFELKCIMKNGHYFSPLHLAVLNNSLEVAEFLLSNNCDVNAHMHGELLNFEVLTPTPLYCAAFSGFDKMVRLLLKFKADKAVHFFRYKSSQDRVFHFAVDIAKRQHQQVTSREAKEKYSQIIELLKVEESNETLYEPAPS</sequence>
<gene>
    <name evidence="4" type="ORF">D5R81_08045</name>
</gene>
<protein>
    <submittedName>
        <fullName evidence="4">Uncharacterized protein</fullName>
    </submittedName>
</protein>
<dbReference type="PANTHER" id="PTHR24198:SF165">
    <property type="entry name" value="ANKYRIN REPEAT-CONTAINING PROTEIN-RELATED"/>
    <property type="match status" value="1"/>
</dbReference>
<dbReference type="Proteomes" id="UP000273022">
    <property type="component" value="Unassembled WGS sequence"/>
</dbReference>
<dbReference type="InterPro" id="IPR002110">
    <property type="entry name" value="Ankyrin_rpt"/>
</dbReference>
<evidence type="ECO:0000256" key="2">
    <source>
        <dbReference type="ARBA" id="ARBA00023043"/>
    </source>
</evidence>